<dbReference type="InterPro" id="IPR000222">
    <property type="entry name" value="PP2C_BS"/>
</dbReference>
<evidence type="ECO:0000313" key="26">
    <source>
        <dbReference type="Proteomes" id="UP000009022"/>
    </source>
</evidence>
<evidence type="ECO:0000256" key="11">
    <source>
        <dbReference type="ARBA" id="ARBA00022842"/>
    </source>
</evidence>
<evidence type="ECO:0000256" key="20">
    <source>
        <dbReference type="ARBA" id="ARBA00075701"/>
    </source>
</evidence>
<dbReference type="eggNOG" id="KOG0698">
    <property type="taxonomic scope" value="Eukaryota"/>
</dbReference>
<organism evidence="25 26">
    <name type="scientific">Trichoplax adhaerens</name>
    <name type="common">Trichoplax reptans</name>
    <dbReference type="NCBI Taxonomy" id="10228"/>
    <lineage>
        <taxon>Eukaryota</taxon>
        <taxon>Metazoa</taxon>
        <taxon>Placozoa</taxon>
        <taxon>Uniplacotomia</taxon>
        <taxon>Trichoplacea</taxon>
        <taxon>Trichoplacidae</taxon>
        <taxon>Trichoplax</taxon>
    </lineage>
</organism>
<keyword evidence="11" id="KW-0460">Magnesium</keyword>
<comment type="subunit">
    <text evidence="17">Heterotrimer. Interacts with PAX1 and ARHGEF6 (or ARHGEF7).</text>
</comment>
<comment type="cofactor">
    <cofactor evidence="2">
        <name>Mg(2+)</name>
        <dbReference type="ChEBI" id="CHEBI:18420"/>
    </cofactor>
</comment>
<dbReference type="GO" id="GO:0007165">
    <property type="term" value="P:signal transduction"/>
    <property type="evidence" value="ECO:0000318"/>
    <property type="project" value="GO_Central"/>
</dbReference>
<dbReference type="InterPro" id="IPR015655">
    <property type="entry name" value="PP2C"/>
</dbReference>
<dbReference type="PhylomeDB" id="B3S498"/>
<keyword evidence="26" id="KW-1185">Reference proteome</keyword>
<evidence type="ECO:0000256" key="19">
    <source>
        <dbReference type="ARBA" id="ARBA00075580"/>
    </source>
</evidence>
<feature type="domain" description="PPM-type phosphatase" evidence="24">
    <location>
        <begin position="96"/>
        <end position="352"/>
    </location>
</feature>
<dbReference type="AlphaFoldDB" id="B3S498"/>
<protein>
    <recommendedName>
        <fullName evidence="18">Protein phosphatase 1E</fullName>
        <ecNumber evidence="5">3.1.3.16</ecNumber>
    </recommendedName>
    <alternativeName>
        <fullName evidence="21">Ca(2+)/calmodulin-dependent protein kinase phosphatase N</fullName>
    </alternativeName>
    <alternativeName>
        <fullName evidence="19">CaMKP-nucleus</fullName>
    </alternativeName>
    <alternativeName>
        <fullName evidence="20">Partner of PIX 1</fullName>
    </alternativeName>
    <alternativeName>
        <fullName evidence="22">Partner of PIX-alpha</fullName>
    </alternativeName>
</protein>
<evidence type="ECO:0000256" key="12">
    <source>
        <dbReference type="ARBA" id="ARBA00022912"/>
    </source>
</evidence>
<comment type="catalytic activity">
    <reaction evidence="15">
        <text>O-phospho-L-seryl-[protein] + H2O = L-seryl-[protein] + phosphate</text>
        <dbReference type="Rhea" id="RHEA:20629"/>
        <dbReference type="Rhea" id="RHEA-COMP:9863"/>
        <dbReference type="Rhea" id="RHEA-COMP:11604"/>
        <dbReference type="ChEBI" id="CHEBI:15377"/>
        <dbReference type="ChEBI" id="CHEBI:29999"/>
        <dbReference type="ChEBI" id="CHEBI:43474"/>
        <dbReference type="ChEBI" id="CHEBI:83421"/>
        <dbReference type="EC" id="3.1.3.16"/>
    </reaction>
</comment>
<evidence type="ECO:0000256" key="5">
    <source>
        <dbReference type="ARBA" id="ARBA00013081"/>
    </source>
</evidence>
<evidence type="ECO:0000256" key="17">
    <source>
        <dbReference type="ARBA" id="ARBA00063519"/>
    </source>
</evidence>
<dbReference type="PROSITE" id="PS01032">
    <property type="entry name" value="PPM_1"/>
    <property type="match status" value="1"/>
</dbReference>
<evidence type="ECO:0000256" key="22">
    <source>
        <dbReference type="ARBA" id="ARBA00079435"/>
    </source>
</evidence>
<dbReference type="GO" id="GO:0046872">
    <property type="term" value="F:metal ion binding"/>
    <property type="evidence" value="ECO:0007669"/>
    <property type="project" value="UniProtKB-KW"/>
</dbReference>
<evidence type="ECO:0000256" key="8">
    <source>
        <dbReference type="ARBA" id="ARBA00022723"/>
    </source>
</evidence>
<evidence type="ECO:0000256" key="1">
    <source>
        <dbReference type="ARBA" id="ARBA00001936"/>
    </source>
</evidence>
<evidence type="ECO:0000256" key="14">
    <source>
        <dbReference type="ARBA" id="ARBA00023242"/>
    </source>
</evidence>
<dbReference type="EMBL" id="DS985249">
    <property type="protein sequence ID" value="EDV22421.1"/>
    <property type="molecule type" value="Genomic_DNA"/>
</dbReference>
<accession>B3S498</accession>
<keyword evidence="14" id="KW-0539">Nucleus</keyword>
<dbReference type="Pfam" id="PF00481">
    <property type="entry name" value="PP2C"/>
    <property type="match status" value="1"/>
</dbReference>
<evidence type="ECO:0000256" key="4">
    <source>
        <dbReference type="ARBA" id="ARBA00004496"/>
    </source>
</evidence>
<dbReference type="PANTHER" id="PTHR47992">
    <property type="entry name" value="PROTEIN PHOSPHATASE"/>
    <property type="match status" value="1"/>
</dbReference>
<dbReference type="OrthoDB" id="10264738at2759"/>
<dbReference type="FunCoup" id="B3S498">
    <property type="interactions" value="537"/>
</dbReference>
<evidence type="ECO:0000256" key="10">
    <source>
        <dbReference type="ARBA" id="ARBA00022801"/>
    </source>
</evidence>
<keyword evidence="13" id="KW-0464">Manganese</keyword>
<evidence type="ECO:0000256" key="3">
    <source>
        <dbReference type="ARBA" id="ARBA00004123"/>
    </source>
</evidence>
<comment type="subcellular location">
    <subcellularLocation>
        <location evidence="4">Cytoplasm</location>
    </subcellularLocation>
    <subcellularLocation>
        <location evidence="3">Nucleus</location>
    </subcellularLocation>
</comment>
<dbReference type="GO" id="GO:0004722">
    <property type="term" value="F:protein serine/threonine phosphatase activity"/>
    <property type="evidence" value="ECO:0000318"/>
    <property type="project" value="GO_Central"/>
</dbReference>
<evidence type="ECO:0000256" key="21">
    <source>
        <dbReference type="ARBA" id="ARBA00078590"/>
    </source>
</evidence>
<name>B3S498_TRIAD</name>
<dbReference type="Proteomes" id="UP000009022">
    <property type="component" value="Unassembled WGS sequence"/>
</dbReference>
<dbReference type="FunFam" id="3.60.40.10:FF:000021">
    <property type="entry name" value="Protein phosphatase, Mg2+/Mn2+-dependent, 1E"/>
    <property type="match status" value="1"/>
</dbReference>
<evidence type="ECO:0000256" key="23">
    <source>
        <dbReference type="RuleBase" id="RU003465"/>
    </source>
</evidence>
<dbReference type="RefSeq" id="XP_002114965.1">
    <property type="nucleotide sequence ID" value="XM_002114929.1"/>
</dbReference>
<dbReference type="GO" id="GO:0051496">
    <property type="term" value="P:positive regulation of stress fiber assembly"/>
    <property type="evidence" value="ECO:0000318"/>
    <property type="project" value="GO_Central"/>
</dbReference>
<dbReference type="GeneID" id="6756178"/>
<evidence type="ECO:0000256" key="16">
    <source>
        <dbReference type="ARBA" id="ARBA00048336"/>
    </source>
</evidence>
<dbReference type="OMA" id="EYSTCDM"/>
<comment type="cofactor">
    <cofactor evidence="1">
        <name>Mn(2+)</name>
        <dbReference type="ChEBI" id="CHEBI:29035"/>
    </cofactor>
</comment>
<evidence type="ECO:0000259" key="24">
    <source>
        <dbReference type="PROSITE" id="PS51746"/>
    </source>
</evidence>
<comment type="similarity">
    <text evidence="23">Belongs to the PP2C family.</text>
</comment>
<dbReference type="InterPro" id="IPR036457">
    <property type="entry name" value="PPM-type-like_dom_sf"/>
</dbReference>
<dbReference type="CDD" id="cd00143">
    <property type="entry name" value="PP2Cc"/>
    <property type="match status" value="1"/>
</dbReference>
<dbReference type="EC" id="3.1.3.16" evidence="5"/>
<dbReference type="InterPro" id="IPR001932">
    <property type="entry name" value="PPM-type_phosphatase-like_dom"/>
</dbReference>
<keyword evidence="8" id="KW-0479">Metal-binding</keyword>
<evidence type="ECO:0000313" key="25">
    <source>
        <dbReference type="EMBL" id="EDV22421.1"/>
    </source>
</evidence>
<feature type="non-terminal residue" evidence="25">
    <location>
        <position position="352"/>
    </location>
</feature>
<comment type="catalytic activity">
    <reaction evidence="16">
        <text>O-phospho-L-threonyl-[protein] + H2O = L-threonyl-[protein] + phosphate</text>
        <dbReference type="Rhea" id="RHEA:47004"/>
        <dbReference type="Rhea" id="RHEA-COMP:11060"/>
        <dbReference type="Rhea" id="RHEA-COMP:11605"/>
        <dbReference type="ChEBI" id="CHEBI:15377"/>
        <dbReference type="ChEBI" id="CHEBI:30013"/>
        <dbReference type="ChEBI" id="CHEBI:43474"/>
        <dbReference type="ChEBI" id="CHEBI:61977"/>
        <dbReference type="EC" id="3.1.3.16"/>
    </reaction>
</comment>
<evidence type="ECO:0000256" key="2">
    <source>
        <dbReference type="ARBA" id="ARBA00001946"/>
    </source>
</evidence>
<evidence type="ECO:0000256" key="18">
    <source>
        <dbReference type="ARBA" id="ARBA00070214"/>
    </source>
</evidence>
<dbReference type="SUPFAM" id="SSF81606">
    <property type="entry name" value="PP2C-like"/>
    <property type="match status" value="1"/>
</dbReference>
<dbReference type="GO" id="GO:0005737">
    <property type="term" value="C:cytoplasm"/>
    <property type="evidence" value="ECO:0007669"/>
    <property type="project" value="UniProtKB-SubCell"/>
</dbReference>
<dbReference type="CTD" id="6756178"/>
<proteinExistence type="inferred from homology"/>
<evidence type="ECO:0000256" key="6">
    <source>
        <dbReference type="ARBA" id="ARBA00022490"/>
    </source>
</evidence>
<dbReference type="KEGG" id="tad:TRIADDRAFT_28894"/>
<sequence length="352" mass="39464">MFVLLIPSSAPEILQCSIARHATDEMLAIDLSIFREKTAIEDDSDSPMNEDERRNYYLIDLLGRNVACHLLNVVNQYCHRWHQDMPILYKSSFEMETYSKAIRNRRKKMEDKHTIVNQFNTLYGLKDTPSLSFYGVYDGHGGTDASSYAFVHLHTIMAHSLCSKDNIQEALIESFEKTDEQFGIKSKQENLHSGTTAVATIVTADKLYISWLGDSQVILSRGGKAVVLMNPHKPEREDEKARIEALGGCVVWFGAWRVNGTLSVSRAIGDADYKPYVSGTPDTNEVNLDGNEDFILLACDGLWDVLTPDETVEIITNYLNEADGKKENVPELIVEKAVDKGSSDNISVIVSF</sequence>
<dbReference type="InParanoid" id="B3S498"/>
<keyword evidence="6" id="KW-0963">Cytoplasm</keyword>
<dbReference type="GO" id="GO:0005634">
    <property type="term" value="C:nucleus"/>
    <property type="evidence" value="ECO:0007669"/>
    <property type="project" value="UniProtKB-SubCell"/>
</dbReference>
<keyword evidence="10 23" id="KW-0378">Hydrolase</keyword>
<dbReference type="SMART" id="SM00332">
    <property type="entry name" value="PP2Cc"/>
    <property type="match status" value="1"/>
</dbReference>
<dbReference type="STRING" id="10228.B3S498"/>
<dbReference type="Gene3D" id="3.60.40.10">
    <property type="entry name" value="PPM-type phosphatase domain"/>
    <property type="match status" value="1"/>
</dbReference>
<reference evidence="25 26" key="1">
    <citation type="journal article" date="2008" name="Nature">
        <title>The Trichoplax genome and the nature of placozoans.</title>
        <authorList>
            <person name="Srivastava M."/>
            <person name="Begovic E."/>
            <person name="Chapman J."/>
            <person name="Putnam N.H."/>
            <person name="Hellsten U."/>
            <person name="Kawashima T."/>
            <person name="Kuo A."/>
            <person name="Mitros T."/>
            <person name="Salamov A."/>
            <person name="Carpenter M.L."/>
            <person name="Signorovitch A.Y."/>
            <person name="Moreno M.A."/>
            <person name="Kamm K."/>
            <person name="Grimwood J."/>
            <person name="Schmutz J."/>
            <person name="Shapiro H."/>
            <person name="Grigoriev I.V."/>
            <person name="Buss L.W."/>
            <person name="Schierwater B."/>
            <person name="Dellaporta S.L."/>
            <person name="Rokhsar D.S."/>
        </authorList>
    </citation>
    <scope>NUCLEOTIDE SEQUENCE [LARGE SCALE GENOMIC DNA]</scope>
    <source>
        <strain evidence="25 26">Grell-BS-1999</strain>
    </source>
</reference>
<keyword evidence="7" id="KW-0597">Phosphoprotein</keyword>
<evidence type="ECO:0000256" key="15">
    <source>
        <dbReference type="ARBA" id="ARBA00047761"/>
    </source>
</evidence>
<dbReference type="PROSITE" id="PS51746">
    <property type="entry name" value="PPM_2"/>
    <property type="match status" value="1"/>
</dbReference>
<dbReference type="HOGENOM" id="CLU_013173_15_0_1"/>
<evidence type="ECO:0000256" key="7">
    <source>
        <dbReference type="ARBA" id="ARBA00022553"/>
    </source>
</evidence>
<gene>
    <name evidence="25" type="ORF">TRIADDRAFT_28894</name>
</gene>
<evidence type="ECO:0000256" key="13">
    <source>
        <dbReference type="ARBA" id="ARBA00023211"/>
    </source>
</evidence>
<evidence type="ECO:0000256" key="9">
    <source>
        <dbReference type="ARBA" id="ARBA00022737"/>
    </source>
</evidence>
<keyword evidence="12 23" id="KW-0904">Protein phosphatase</keyword>
<keyword evidence="9" id="KW-0677">Repeat</keyword>